<gene>
    <name evidence="4" type="ORF">A2954_01390</name>
</gene>
<protein>
    <recommendedName>
        <fullName evidence="6">Aminotransferase DegT</fullName>
    </recommendedName>
</protein>
<dbReference type="GO" id="GO:0030170">
    <property type="term" value="F:pyridoxal phosphate binding"/>
    <property type="evidence" value="ECO:0007669"/>
    <property type="project" value="TreeGrafter"/>
</dbReference>
<dbReference type="Proteomes" id="UP000177698">
    <property type="component" value="Unassembled WGS sequence"/>
</dbReference>
<feature type="active site" description="Proton acceptor" evidence="1">
    <location>
        <position position="187"/>
    </location>
</feature>
<feature type="modified residue" description="N6-(pyridoxal phosphate)lysine" evidence="2">
    <location>
        <position position="187"/>
    </location>
</feature>
<evidence type="ECO:0000256" key="2">
    <source>
        <dbReference type="PIRSR" id="PIRSR000390-2"/>
    </source>
</evidence>
<dbReference type="InterPro" id="IPR000653">
    <property type="entry name" value="DegT/StrS_aminotransferase"/>
</dbReference>
<dbReference type="InterPro" id="IPR015421">
    <property type="entry name" value="PyrdxlP-dep_Trfase_major"/>
</dbReference>
<comment type="caution">
    <text evidence="4">The sequence shown here is derived from an EMBL/GenBank/DDBJ whole genome shotgun (WGS) entry which is preliminary data.</text>
</comment>
<dbReference type="PANTHER" id="PTHR30244">
    <property type="entry name" value="TRANSAMINASE"/>
    <property type="match status" value="1"/>
</dbReference>
<dbReference type="Pfam" id="PF01041">
    <property type="entry name" value="DegT_DnrJ_EryC1"/>
    <property type="match status" value="1"/>
</dbReference>
<reference evidence="4 5" key="1">
    <citation type="journal article" date="2016" name="Nat. Commun.">
        <title>Thousands of microbial genomes shed light on interconnected biogeochemical processes in an aquifer system.</title>
        <authorList>
            <person name="Anantharaman K."/>
            <person name="Brown C.T."/>
            <person name="Hug L.A."/>
            <person name="Sharon I."/>
            <person name="Castelle C.J."/>
            <person name="Probst A.J."/>
            <person name="Thomas B.C."/>
            <person name="Singh A."/>
            <person name="Wilkins M.J."/>
            <person name="Karaoz U."/>
            <person name="Brodie E.L."/>
            <person name="Williams K.H."/>
            <person name="Hubbard S.S."/>
            <person name="Banfield J.F."/>
        </authorList>
    </citation>
    <scope>NUCLEOTIDE SEQUENCE [LARGE SCALE GENOMIC DNA]</scope>
</reference>
<comment type="similarity">
    <text evidence="3">Belongs to the DegT/DnrJ/EryC1 family.</text>
</comment>
<name>A0A1F7IGL1_9BACT</name>
<evidence type="ECO:0000313" key="5">
    <source>
        <dbReference type="Proteomes" id="UP000177698"/>
    </source>
</evidence>
<evidence type="ECO:0000313" key="4">
    <source>
        <dbReference type="EMBL" id="OGK42479.1"/>
    </source>
</evidence>
<dbReference type="CDD" id="cd00616">
    <property type="entry name" value="AHBA_syn"/>
    <property type="match status" value="1"/>
</dbReference>
<sequence>MRKAKDIILTAGPSISEKEIDYVLDAVKNGWNKHHADYIHSFEHAFAKYIGVKYSLTTSGGTGALWLGLAALGVGPGDEVIIPEITFFACSDVVKLLGAKPVFVDVLKDTWCMDSEKFKQAVTNRTKAVMPVHIYGNLCEMDEILKIARKHNIKVIEDACPAIGSVYKGNMPGSFGHCAAFSFQGAKIMVTGFGGMFVTNDRKLYDKGVYLNTHGEDPKKKFWQTSVGYSFEMPNIAAALGLAQLERINQFVNKKRRIFDWYYKRLKVLDGISMNIERPGTKSNRWMTSIVLEKKFKYSRDQLIKKLRQYNIDSRPFFYPLSKFPMYEERNTPIAHHLSLNGLNLPSGLTRSENEIDYICKVLIKLLT</sequence>
<dbReference type="PIRSF" id="PIRSF000390">
    <property type="entry name" value="PLP_StrS"/>
    <property type="match status" value="1"/>
</dbReference>
<dbReference type="SUPFAM" id="SSF53383">
    <property type="entry name" value="PLP-dependent transferases"/>
    <property type="match status" value="1"/>
</dbReference>
<accession>A0A1F7IGL1</accession>
<dbReference type="AlphaFoldDB" id="A0A1F7IGL1"/>
<dbReference type="GO" id="GO:0000271">
    <property type="term" value="P:polysaccharide biosynthetic process"/>
    <property type="evidence" value="ECO:0007669"/>
    <property type="project" value="TreeGrafter"/>
</dbReference>
<dbReference type="Gene3D" id="3.40.640.10">
    <property type="entry name" value="Type I PLP-dependent aspartate aminotransferase-like (Major domain)"/>
    <property type="match status" value="1"/>
</dbReference>
<dbReference type="InterPro" id="IPR015422">
    <property type="entry name" value="PyrdxlP-dep_Trfase_small"/>
</dbReference>
<proteinExistence type="inferred from homology"/>
<organism evidence="4 5">
    <name type="scientific">Candidatus Roizmanbacteria bacterium RIFCSPLOWO2_01_FULL_37_12</name>
    <dbReference type="NCBI Taxonomy" id="1802056"/>
    <lineage>
        <taxon>Bacteria</taxon>
        <taxon>Candidatus Roizmaniibacteriota</taxon>
    </lineage>
</organism>
<evidence type="ECO:0008006" key="6">
    <source>
        <dbReference type="Google" id="ProtNLM"/>
    </source>
</evidence>
<evidence type="ECO:0000256" key="3">
    <source>
        <dbReference type="RuleBase" id="RU004508"/>
    </source>
</evidence>
<keyword evidence="2 3" id="KW-0663">Pyridoxal phosphate</keyword>
<dbReference type="InterPro" id="IPR015424">
    <property type="entry name" value="PyrdxlP-dep_Trfase"/>
</dbReference>
<dbReference type="STRING" id="1802056.A2954_01390"/>
<dbReference type="GO" id="GO:0008483">
    <property type="term" value="F:transaminase activity"/>
    <property type="evidence" value="ECO:0007669"/>
    <property type="project" value="TreeGrafter"/>
</dbReference>
<dbReference type="PANTHER" id="PTHR30244:SF34">
    <property type="entry name" value="DTDP-4-AMINO-4,6-DIDEOXYGALACTOSE TRANSAMINASE"/>
    <property type="match status" value="1"/>
</dbReference>
<evidence type="ECO:0000256" key="1">
    <source>
        <dbReference type="PIRSR" id="PIRSR000390-1"/>
    </source>
</evidence>
<dbReference type="EMBL" id="MGAG01000002">
    <property type="protein sequence ID" value="OGK42479.1"/>
    <property type="molecule type" value="Genomic_DNA"/>
</dbReference>
<dbReference type="Gene3D" id="3.90.1150.10">
    <property type="entry name" value="Aspartate Aminotransferase, domain 1"/>
    <property type="match status" value="1"/>
</dbReference>